<keyword evidence="4" id="KW-0143">Chaperone</keyword>
<name>A0ABY7BDB5_9PSEU</name>
<organism evidence="6 7">
    <name type="scientific">Amycolatopsis cynarae</name>
    <dbReference type="NCBI Taxonomy" id="2995223"/>
    <lineage>
        <taxon>Bacteria</taxon>
        <taxon>Bacillati</taxon>
        <taxon>Actinomycetota</taxon>
        <taxon>Actinomycetes</taxon>
        <taxon>Pseudonocardiales</taxon>
        <taxon>Pseudonocardiaceae</taxon>
        <taxon>Amycolatopsis</taxon>
    </lineage>
</organism>
<protein>
    <submittedName>
        <fullName evidence="6">ESX secretion-associated protein EspG</fullName>
    </submittedName>
</protein>
<proteinExistence type="inferred from homology"/>
<gene>
    <name evidence="6" type="ORF">ORV05_35575</name>
</gene>
<dbReference type="EMBL" id="CP113836">
    <property type="protein sequence ID" value="WAL69972.1"/>
    <property type="molecule type" value="Genomic_DNA"/>
</dbReference>
<accession>A0ABY7BDB5</accession>
<reference evidence="6" key="1">
    <citation type="submission" date="2022-11" db="EMBL/GenBank/DDBJ databases">
        <authorList>
            <person name="Mo P."/>
        </authorList>
    </citation>
    <scope>NUCLEOTIDE SEQUENCE</scope>
    <source>
        <strain evidence="6">HUAS 11-8</strain>
    </source>
</reference>
<comment type="subcellular location">
    <subcellularLocation>
        <location evidence="1">Cytoplasm</location>
    </subcellularLocation>
</comment>
<dbReference type="Pfam" id="PF14011">
    <property type="entry name" value="ESX-1_EspG"/>
    <property type="match status" value="1"/>
</dbReference>
<keyword evidence="7" id="KW-1185">Reference proteome</keyword>
<feature type="region of interest" description="Disordered" evidence="5">
    <location>
        <begin position="171"/>
        <end position="199"/>
    </location>
</feature>
<evidence type="ECO:0000256" key="3">
    <source>
        <dbReference type="ARBA" id="ARBA00022490"/>
    </source>
</evidence>
<evidence type="ECO:0000256" key="5">
    <source>
        <dbReference type="SAM" id="MobiDB-lite"/>
    </source>
</evidence>
<evidence type="ECO:0000256" key="2">
    <source>
        <dbReference type="ARBA" id="ARBA00006411"/>
    </source>
</evidence>
<dbReference type="InterPro" id="IPR025734">
    <property type="entry name" value="EspG"/>
</dbReference>
<evidence type="ECO:0000256" key="4">
    <source>
        <dbReference type="ARBA" id="ARBA00023186"/>
    </source>
</evidence>
<dbReference type="Proteomes" id="UP001163203">
    <property type="component" value="Chromosome"/>
</dbReference>
<evidence type="ECO:0000313" key="6">
    <source>
        <dbReference type="EMBL" id="WAL69972.1"/>
    </source>
</evidence>
<evidence type="ECO:0000313" key="7">
    <source>
        <dbReference type="Proteomes" id="UP001163203"/>
    </source>
</evidence>
<keyword evidence="3" id="KW-0963">Cytoplasm</keyword>
<dbReference type="RefSeq" id="WP_268760043.1">
    <property type="nucleotide sequence ID" value="NZ_CP113836.1"/>
</dbReference>
<comment type="similarity">
    <text evidence="2">Belongs to the EspG family.</text>
</comment>
<evidence type="ECO:0000256" key="1">
    <source>
        <dbReference type="ARBA" id="ARBA00004496"/>
    </source>
</evidence>
<sequence length="280" mass="30203">MGGGAFTDGPGGGSGKAEFFTPVTFDFLWEEGGLGELPYPLRVRSHGETEAQRVSLRERARQELKARGLHDHFGRLEPHVEDWLTVLSRPLLRIDALHIPDYQAPPVGILAASDGRTGVIAIQNADGIWLRPTFAEGLASAVVDLLPPGTRGTEASITLPVAEALRIPPNRVAVPAGGGAEEPRSRRRSPLSDQVADPRESYARLAGQPRLRGGQLAANSRNELSGWRRSPVLAWFDTASGRYLSLARPGADGREWVTVAPADTKTLRTRLTEMVSLVSG</sequence>